<dbReference type="EMBL" id="JAHUZD010000142">
    <property type="protein sequence ID" value="KAI3402668.2"/>
    <property type="molecule type" value="Genomic_DNA"/>
</dbReference>
<comment type="subcellular location">
    <subcellularLocation>
        <location evidence="1">Nucleus</location>
    </subcellularLocation>
</comment>
<organism evidence="5 6">
    <name type="scientific">Candida oxycetoniae</name>
    <dbReference type="NCBI Taxonomy" id="497107"/>
    <lineage>
        <taxon>Eukaryota</taxon>
        <taxon>Fungi</taxon>
        <taxon>Dikarya</taxon>
        <taxon>Ascomycota</taxon>
        <taxon>Saccharomycotina</taxon>
        <taxon>Pichiomycetes</taxon>
        <taxon>Debaryomycetaceae</taxon>
        <taxon>Candida/Lodderomyces clade</taxon>
        <taxon>Candida</taxon>
    </lineage>
</organism>
<keyword evidence="3" id="KW-0539">Nucleus</keyword>
<dbReference type="InterPro" id="IPR001748">
    <property type="entry name" value="BUD31"/>
</dbReference>
<keyword evidence="6" id="KW-1185">Reference proteome</keyword>
<dbReference type="GeneID" id="73382164"/>
<dbReference type="PANTHER" id="PTHR19411:SF0">
    <property type="entry name" value="PROTEIN BUD31 HOMOLOG"/>
    <property type="match status" value="1"/>
</dbReference>
<dbReference type="Proteomes" id="UP001202479">
    <property type="component" value="Unassembled WGS sequence"/>
</dbReference>
<evidence type="ECO:0000256" key="2">
    <source>
        <dbReference type="ARBA" id="ARBA00005287"/>
    </source>
</evidence>
<reference evidence="5" key="1">
    <citation type="journal article" date="2022" name="DNA Res.">
        <title>Genome analysis of five recently described species of the CUG-Ser clade uncovers Candida theae as a new hybrid lineage with pathogenic potential in the Candida parapsilosis species complex.</title>
        <authorList>
            <person name="Mixao V."/>
            <person name="Del Olmo V."/>
            <person name="Hegedusova E."/>
            <person name="Saus E."/>
            <person name="Pryszcz L."/>
            <person name="Cillingova A."/>
            <person name="Nosek J."/>
            <person name="Gabaldon T."/>
        </authorList>
    </citation>
    <scope>NUCLEOTIDE SEQUENCE</scope>
    <source>
        <strain evidence="5">CBS 10844</strain>
    </source>
</reference>
<proteinExistence type="inferred from homology"/>
<dbReference type="RefSeq" id="XP_049178415.1">
    <property type="nucleotide sequence ID" value="XM_049326000.1"/>
</dbReference>
<comment type="caution">
    <text evidence="5">The sequence shown here is derived from an EMBL/GenBank/DDBJ whole genome shotgun (WGS) entry which is preliminary data.</text>
</comment>
<dbReference type="GO" id="GO:0000398">
    <property type="term" value="P:mRNA splicing, via spliceosome"/>
    <property type="evidence" value="ECO:0007669"/>
    <property type="project" value="TreeGrafter"/>
</dbReference>
<feature type="compositionally biased region" description="Basic residues" evidence="4">
    <location>
        <begin position="1"/>
        <end position="10"/>
    </location>
</feature>
<evidence type="ECO:0000256" key="4">
    <source>
        <dbReference type="SAM" id="MobiDB-lite"/>
    </source>
</evidence>
<dbReference type="PRINTS" id="PR00322">
    <property type="entry name" value="G10"/>
</dbReference>
<dbReference type="AlphaFoldDB" id="A0AAI9SU25"/>
<dbReference type="Pfam" id="PF01125">
    <property type="entry name" value="BUD31"/>
    <property type="match status" value="1"/>
</dbReference>
<dbReference type="PANTHER" id="PTHR19411">
    <property type="entry name" value="PROTEIN BUD31-RELATED"/>
    <property type="match status" value="1"/>
</dbReference>
<evidence type="ECO:0000313" key="5">
    <source>
        <dbReference type="EMBL" id="KAI3402668.2"/>
    </source>
</evidence>
<sequence>MPRSSKKPKKNSLPPQDFQKISPQITKFKQRLRSAQSTPLSQTTASKLTSRWPIYRIIHQCTRYVFDLYQEGKISAELYEWLKVQDYVDAPLMGKWKKRGYEKLCCLNCINGEKVCVCRVPKIELLKKGEESKKCKEKETEREMEMEMEMEEKNVEKEKSVSMRRGDISARVDVECVTCGCRGCASTD</sequence>
<evidence type="ECO:0000256" key="1">
    <source>
        <dbReference type="ARBA" id="ARBA00004123"/>
    </source>
</evidence>
<accession>A0AAI9SU25</accession>
<name>A0AAI9SU25_9ASCO</name>
<dbReference type="GO" id="GO:0005681">
    <property type="term" value="C:spliceosomal complex"/>
    <property type="evidence" value="ECO:0007669"/>
    <property type="project" value="TreeGrafter"/>
</dbReference>
<evidence type="ECO:0000313" key="6">
    <source>
        <dbReference type="Proteomes" id="UP001202479"/>
    </source>
</evidence>
<protein>
    <submittedName>
        <fullName evidence="5">BUD31</fullName>
    </submittedName>
</protein>
<evidence type="ECO:0000256" key="3">
    <source>
        <dbReference type="ARBA" id="ARBA00023242"/>
    </source>
</evidence>
<feature type="region of interest" description="Disordered" evidence="4">
    <location>
        <begin position="1"/>
        <end position="22"/>
    </location>
</feature>
<comment type="similarity">
    <text evidence="2">Belongs to the BUD31 (G10) family.</text>
</comment>
<gene>
    <name evidence="5" type="ORF">KGF56_004549</name>
</gene>